<organism evidence="2 3">
    <name type="scientific">Scylla paramamosain</name>
    <name type="common">Mud crab</name>
    <dbReference type="NCBI Taxonomy" id="85552"/>
    <lineage>
        <taxon>Eukaryota</taxon>
        <taxon>Metazoa</taxon>
        <taxon>Ecdysozoa</taxon>
        <taxon>Arthropoda</taxon>
        <taxon>Crustacea</taxon>
        <taxon>Multicrustacea</taxon>
        <taxon>Malacostraca</taxon>
        <taxon>Eumalacostraca</taxon>
        <taxon>Eucarida</taxon>
        <taxon>Decapoda</taxon>
        <taxon>Pleocyemata</taxon>
        <taxon>Brachyura</taxon>
        <taxon>Eubrachyura</taxon>
        <taxon>Portunoidea</taxon>
        <taxon>Portunidae</taxon>
        <taxon>Portuninae</taxon>
        <taxon>Scylla</taxon>
    </lineage>
</organism>
<feature type="compositionally biased region" description="Basic residues" evidence="1">
    <location>
        <begin position="24"/>
        <end position="35"/>
    </location>
</feature>
<accession>A0AAW0U3P7</accession>
<sequence length="96" mass="11161">MTEEPPATTRPADLTPRLSPRGPWTRRRLARRRQPARASLEWRAASHPLAPRRPVQVAKSHMRVGLQVLSRRKRRVPCVCLTAHRRDDTGEKEREK</sequence>
<proteinExistence type="predicted"/>
<protein>
    <submittedName>
        <fullName evidence="2">Uncharacterized protein</fullName>
    </submittedName>
</protein>
<feature type="region of interest" description="Disordered" evidence="1">
    <location>
        <begin position="1"/>
        <end position="45"/>
    </location>
</feature>
<dbReference type="EMBL" id="JARAKH010000018">
    <property type="protein sequence ID" value="KAK8394693.1"/>
    <property type="molecule type" value="Genomic_DNA"/>
</dbReference>
<keyword evidence="3" id="KW-1185">Reference proteome</keyword>
<evidence type="ECO:0000313" key="3">
    <source>
        <dbReference type="Proteomes" id="UP001487740"/>
    </source>
</evidence>
<evidence type="ECO:0000256" key="1">
    <source>
        <dbReference type="SAM" id="MobiDB-lite"/>
    </source>
</evidence>
<reference evidence="2 3" key="1">
    <citation type="submission" date="2023-03" db="EMBL/GenBank/DDBJ databases">
        <title>High-quality genome of Scylla paramamosain provides insights in environmental adaptation.</title>
        <authorList>
            <person name="Zhang L."/>
        </authorList>
    </citation>
    <scope>NUCLEOTIDE SEQUENCE [LARGE SCALE GENOMIC DNA]</scope>
    <source>
        <strain evidence="2">LZ_2023a</strain>
        <tissue evidence="2">Muscle</tissue>
    </source>
</reference>
<dbReference type="Proteomes" id="UP001487740">
    <property type="component" value="Unassembled WGS sequence"/>
</dbReference>
<comment type="caution">
    <text evidence="2">The sequence shown here is derived from an EMBL/GenBank/DDBJ whole genome shotgun (WGS) entry which is preliminary data.</text>
</comment>
<dbReference type="AlphaFoldDB" id="A0AAW0U3P7"/>
<name>A0AAW0U3P7_SCYPA</name>
<evidence type="ECO:0000313" key="2">
    <source>
        <dbReference type="EMBL" id="KAK8394693.1"/>
    </source>
</evidence>
<gene>
    <name evidence="2" type="ORF">O3P69_005876</name>
</gene>